<dbReference type="InterPro" id="IPR000182">
    <property type="entry name" value="GNAT_dom"/>
</dbReference>
<dbReference type="AlphaFoldDB" id="X1JUV7"/>
<gene>
    <name evidence="2" type="ORF">S03H2_63088</name>
</gene>
<name>X1JUV7_9ZZZZ</name>
<organism evidence="2">
    <name type="scientific">marine sediment metagenome</name>
    <dbReference type="NCBI Taxonomy" id="412755"/>
    <lineage>
        <taxon>unclassified sequences</taxon>
        <taxon>metagenomes</taxon>
        <taxon>ecological metagenomes</taxon>
    </lineage>
</organism>
<evidence type="ECO:0000313" key="2">
    <source>
        <dbReference type="EMBL" id="GAH82044.1"/>
    </source>
</evidence>
<dbReference type="EMBL" id="BARU01040844">
    <property type="protein sequence ID" value="GAH82044.1"/>
    <property type="molecule type" value="Genomic_DNA"/>
</dbReference>
<sequence length="79" mass="9490">MAEYRGKGLAQKLFNALIKESNEEYKKHGFTLRKLYTLTHADNKRAQAFYEKMGLRHEATLKSHYYKDKDEFVYSDFFE</sequence>
<dbReference type="PROSITE" id="PS51186">
    <property type="entry name" value="GNAT"/>
    <property type="match status" value="1"/>
</dbReference>
<proteinExistence type="predicted"/>
<protein>
    <recommendedName>
        <fullName evidence="1">N-acetyltransferase domain-containing protein</fullName>
    </recommendedName>
</protein>
<dbReference type="GO" id="GO:0016747">
    <property type="term" value="F:acyltransferase activity, transferring groups other than amino-acyl groups"/>
    <property type="evidence" value="ECO:0007669"/>
    <property type="project" value="InterPro"/>
</dbReference>
<dbReference type="Pfam" id="PF00583">
    <property type="entry name" value="Acetyltransf_1"/>
    <property type="match status" value="1"/>
</dbReference>
<reference evidence="2" key="1">
    <citation type="journal article" date="2014" name="Front. Microbiol.">
        <title>High frequency of phylogenetically diverse reductive dehalogenase-homologous genes in deep subseafloor sedimentary metagenomes.</title>
        <authorList>
            <person name="Kawai M."/>
            <person name="Futagami T."/>
            <person name="Toyoda A."/>
            <person name="Takaki Y."/>
            <person name="Nishi S."/>
            <person name="Hori S."/>
            <person name="Arai W."/>
            <person name="Tsubouchi T."/>
            <person name="Morono Y."/>
            <person name="Uchiyama I."/>
            <person name="Ito T."/>
            <person name="Fujiyama A."/>
            <person name="Inagaki F."/>
            <person name="Takami H."/>
        </authorList>
    </citation>
    <scope>NUCLEOTIDE SEQUENCE</scope>
    <source>
        <strain evidence="2">Expedition CK06-06</strain>
    </source>
</reference>
<evidence type="ECO:0000259" key="1">
    <source>
        <dbReference type="PROSITE" id="PS51186"/>
    </source>
</evidence>
<comment type="caution">
    <text evidence="2">The sequence shown here is derived from an EMBL/GenBank/DDBJ whole genome shotgun (WGS) entry which is preliminary data.</text>
</comment>
<dbReference type="Gene3D" id="3.40.630.30">
    <property type="match status" value="1"/>
</dbReference>
<feature type="domain" description="N-acetyltransferase" evidence="1">
    <location>
        <begin position="1"/>
        <end position="79"/>
    </location>
</feature>
<dbReference type="SUPFAM" id="SSF55729">
    <property type="entry name" value="Acyl-CoA N-acyltransferases (Nat)"/>
    <property type="match status" value="1"/>
</dbReference>
<dbReference type="InterPro" id="IPR016181">
    <property type="entry name" value="Acyl_CoA_acyltransferase"/>
</dbReference>
<accession>X1JUV7</accession>